<dbReference type="PANTHER" id="PTHR43584:SF8">
    <property type="entry name" value="N-ACETYLMURAMATE ALPHA-1-PHOSPHATE URIDYLYLTRANSFERASE"/>
    <property type="match status" value="1"/>
</dbReference>
<dbReference type="SUPFAM" id="SSF53448">
    <property type="entry name" value="Nucleotide-diphospho-sugar transferases"/>
    <property type="match status" value="1"/>
</dbReference>
<sequence length="244" mass="27978">MVCVILAAGKNLRLNLGQPKSALTVGGQSLMERHIDQFQKIGVTDFAVITGFHKPALEEICEDLRKKYDANITTIYNEKYELENGYSLYAAKDWVHELGDEEFFFTMADHYYEEAFLNDLKTKLIFDKGAYLKLAVDVPGDHNEHIDLDDVTKVDAEDYINRIGKEIEGYNYYDTGLFYVKKDVFDVLDHIATNQKLSISNLVTHLSDQKKARVIEVVGYYWNDIDTPEDFKSSQEHLALKASE</sequence>
<organism evidence="4 5">
    <name type="scientific">Reichenbachiella faecimaris</name>
    <dbReference type="NCBI Taxonomy" id="692418"/>
    <lineage>
        <taxon>Bacteria</taxon>
        <taxon>Pseudomonadati</taxon>
        <taxon>Bacteroidota</taxon>
        <taxon>Cytophagia</taxon>
        <taxon>Cytophagales</taxon>
        <taxon>Reichenbachiellaceae</taxon>
        <taxon>Reichenbachiella</taxon>
    </lineage>
</organism>
<accession>A0A1W2G781</accession>
<dbReference type="Pfam" id="PF12804">
    <property type="entry name" value="NTP_transf_3"/>
    <property type="match status" value="1"/>
</dbReference>
<evidence type="ECO:0000313" key="5">
    <source>
        <dbReference type="Proteomes" id="UP000192472"/>
    </source>
</evidence>
<evidence type="ECO:0000313" key="4">
    <source>
        <dbReference type="EMBL" id="SMD32535.1"/>
    </source>
</evidence>
<evidence type="ECO:0000259" key="3">
    <source>
        <dbReference type="Pfam" id="PF12804"/>
    </source>
</evidence>
<name>A0A1W2G781_REIFA</name>
<dbReference type="InterPro" id="IPR029044">
    <property type="entry name" value="Nucleotide-diphossugar_trans"/>
</dbReference>
<dbReference type="InterPro" id="IPR050065">
    <property type="entry name" value="GlmU-like"/>
</dbReference>
<dbReference type="Proteomes" id="UP000192472">
    <property type="component" value="Unassembled WGS sequence"/>
</dbReference>
<evidence type="ECO:0000256" key="2">
    <source>
        <dbReference type="ARBA" id="ARBA00022695"/>
    </source>
</evidence>
<keyword evidence="2" id="KW-0548">Nucleotidyltransferase</keyword>
<dbReference type="RefSeq" id="WP_084371190.1">
    <property type="nucleotide sequence ID" value="NZ_FWYF01000001.1"/>
</dbReference>
<dbReference type="AlphaFoldDB" id="A0A1W2G781"/>
<dbReference type="Gene3D" id="3.90.550.10">
    <property type="entry name" value="Spore Coat Polysaccharide Biosynthesis Protein SpsA, Chain A"/>
    <property type="match status" value="1"/>
</dbReference>
<dbReference type="EMBL" id="FWYF01000001">
    <property type="protein sequence ID" value="SMD32535.1"/>
    <property type="molecule type" value="Genomic_DNA"/>
</dbReference>
<dbReference type="STRING" id="692418.SAMN04488029_0882"/>
<proteinExistence type="predicted"/>
<dbReference type="OrthoDB" id="9813880at2"/>
<gene>
    <name evidence="4" type="ORF">SAMN04488029_0882</name>
</gene>
<evidence type="ECO:0000256" key="1">
    <source>
        <dbReference type="ARBA" id="ARBA00022679"/>
    </source>
</evidence>
<feature type="domain" description="MobA-like NTP transferase" evidence="3">
    <location>
        <begin position="3"/>
        <end position="123"/>
    </location>
</feature>
<dbReference type="InterPro" id="IPR025877">
    <property type="entry name" value="MobA-like_NTP_Trfase"/>
</dbReference>
<protein>
    <submittedName>
        <fullName evidence="4">MobA-like NTP transferase domain-containing protein</fullName>
    </submittedName>
</protein>
<keyword evidence="5" id="KW-1185">Reference proteome</keyword>
<keyword evidence="1 4" id="KW-0808">Transferase</keyword>
<dbReference type="PANTHER" id="PTHR43584">
    <property type="entry name" value="NUCLEOTIDYL TRANSFERASE"/>
    <property type="match status" value="1"/>
</dbReference>
<reference evidence="4 5" key="1">
    <citation type="submission" date="2017-04" db="EMBL/GenBank/DDBJ databases">
        <authorList>
            <person name="Afonso C.L."/>
            <person name="Miller P.J."/>
            <person name="Scott M.A."/>
            <person name="Spackman E."/>
            <person name="Goraichik I."/>
            <person name="Dimitrov K.M."/>
            <person name="Suarez D.L."/>
            <person name="Swayne D.E."/>
        </authorList>
    </citation>
    <scope>NUCLEOTIDE SEQUENCE [LARGE SCALE GENOMIC DNA]</scope>
    <source>
        <strain evidence="4 5">DSM 26133</strain>
    </source>
</reference>
<dbReference type="GO" id="GO:0016779">
    <property type="term" value="F:nucleotidyltransferase activity"/>
    <property type="evidence" value="ECO:0007669"/>
    <property type="project" value="UniProtKB-KW"/>
</dbReference>